<evidence type="ECO:0000313" key="2">
    <source>
        <dbReference type="EMBL" id="WOL13667.1"/>
    </source>
</evidence>
<accession>A0AAQ3KXY5</accession>
<gene>
    <name evidence="2" type="ORF">Cni_G22440</name>
</gene>
<dbReference type="Proteomes" id="UP001327560">
    <property type="component" value="Chromosome 7"/>
</dbReference>
<dbReference type="EMBL" id="CP136896">
    <property type="protein sequence ID" value="WOL13667.1"/>
    <property type="molecule type" value="Genomic_DNA"/>
</dbReference>
<dbReference type="AlphaFoldDB" id="A0AAQ3KXY5"/>
<name>A0AAQ3KXY5_9LILI</name>
<proteinExistence type="predicted"/>
<organism evidence="2 3">
    <name type="scientific">Canna indica</name>
    <name type="common">Indian-shot</name>
    <dbReference type="NCBI Taxonomy" id="4628"/>
    <lineage>
        <taxon>Eukaryota</taxon>
        <taxon>Viridiplantae</taxon>
        <taxon>Streptophyta</taxon>
        <taxon>Embryophyta</taxon>
        <taxon>Tracheophyta</taxon>
        <taxon>Spermatophyta</taxon>
        <taxon>Magnoliopsida</taxon>
        <taxon>Liliopsida</taxon>
        <taxon>Zingiberales</taxon>
        <taxon>Cannaceae</taxon>
        <taxon>Canna</taxon>
    </lineage>
</organism>
<reference evidence="2 3" key="1">
    <citation type="submission" date="2023-10" db="EMBL/GenBank/DDBJ databases">
        <title>Chromosome-scale genome assembly provides insights into flower coloration mechanisms of Canna indica.</title>
        <authorList>
            <person name="Li C."/>
        </authorList>
    </citation>
    <scope>NUCLEOTIDE SEQUENCE [LARGE SCALE GENOMIC DNA]</scope>
    <source>
        <tissue evidence="2">Flower</tissue>
    </source>
</reference>
<feature type="region of interest" description="Disordered" evidence="1">
    <location>
        <begin position="44"/>
        <end position="70"/>
    </location>
</feature>
<protein>
    <submittedName>
        <fullName evidence="2">Uncharacterized protein</fullName>
    </submittedName>
</protein>
<sequence>MLDESEFTAISIDCTTDQIASKDSKDENEQFKENNFMKLQETFTKQKTQADENKSGGKASGKIAKGGTASGGYDIYKIVKVPIQRFL</sequence>
<feature type="compositionally biased region" description="Low complexity" evidence="1">
    <location>
        <begin position="56"/>
        <end position="67"/>
    </location>
</feature>
<evidence type="ECO:0000256" key="1">
    <source>
        <dbReference type="SAM" id="MobiDB-lite"/>
    </source>
</evidence>
<keyword evidence="3" id="KW-1185">Reference proteome</keyword>
<evidence type="ECO:0000313" key="3">
    <source>
        <dbReference type="Proteomes" id="UP001327560"/>
    </source>
</evidence>